<dbReference type="WBParaSite" id="PTRK_0001717800.1">
    <property type="protein sequence ID" value="PTRK_0001717800.1"/>
    <property type="gene ID" value="PTRK_0001717800"/>
</dbReference>
<keyword evidence="2" id="KW-1185">Reference proteome</keyword>
<sequence>MRSSCPVLQTKKSPARRTWRGCILLFNPLKQPCAARWAIGEETSGLFGFGFRGGVAGVRLASGRVLDRGDHEVAVGDDRRGAFRQLDVRDADVLADLAALQVDDQFGRDAVGADQDFDGVTHDFQHPALTGVGSFVSVDEGDRDFDLDLFLGADAHQVEVQRAVGDRVELDVLGDDRLRFLAVLQGHQVTDQLAGVQRLAELAFVHGDGHRGLVAAVQDAGHSAGVGVRLGVLARRAKRRQGRNGQGVDDGRGEGRAALGGGQVQARAAVGGGEQAGAVLGRGQARHGRQGFGALQSAIAVGDRLGGPATTRVGRSSFQRPCPWCWRSGLQLIRRRAGWRRRPGRRRFAPPSVGAGPDRRRTGGLQPRIRATAEPEWRHRRSCRATTDPLRRPRPCGRRPEWSRRQGSRPGSSGLRAQRRHRPMRPRPRSDSAPEPEAAAGEAAAGALP</sequence>
<feature type="region of interest" description="Disordered" evidence="1">
    <location>
        <begin position="238"/>
        <end position="262"/>
    </location>
</feature>
<proteinExistence type="predicted"/>
<evidence type="ECO:0000256" key="1">
    <source>
        <dbReference type="SAM" id="MobiDB-lite"/>
    </source>
</evidence>
<name>A0A0N5A5X9_PARTI</name>
<evidence type="ECO:0000313" key="2">
    <source>
        <dbReference type="Proteomes" id="UP000038045"/>
    </source>
</evidence>
<dbReference type="AlphaFoldDB" id="A0A0N5A5X9"/>
<feature type="region of interest" description="Disordered" evidence="1">
    <location>
        <begin position="342"/>
        <end position="449"/>
    </location>
</feature>
<reference evidence="3" key="1">
    <citation type="submission" date="2017-02" db="UniProtKB">
        <authorList>
            <consortium name="WormBaseParasite"/>
        </authorList>
    </citation>
    <scope>IDENTIFICATION</scope>
</reference>
<dbReference type="Proteomes" id="UP000038045">
    <property type="component" value="Unplaced"/>
</dbReference>
<organism evidence="2 3">
    <name type="scientific">Parastrongyloides trichosuri</name>
    <name type="common">Possum-specific nematode worm</name>
    <dbReference type="NCBI Taxonomy" id="131310"/>
    <lineage>
        <taxon>Eukaryota</taxon>
        <taxon>Metazoa</taxon>
        <taxon>Ecdysozoa</taxon>
        <taxon>Nematoda</taxon>
        <taxon>Chromadorea</taxon>
        <taxon>Rhabditida</taxon>
        <taxon>Tylenchina</taxon>
        <taxon>Panagrolaimomorpha</taxon>
        <taxon>Strongyloidoidea</taxon>
        <taxon>Strongyloididae</taxon>
        <taxon>Parastrongyloides</taxon>
    </lineage>
</organism>
<protein>
    <submittedName>
        <fullName evidence="3">PE-PGRS family protein</fullName>
    </submittedName>
</protein>
<feature type="compositionally biased region" description="Low complexity" evidence="1">
    <location>
        <begin position="433"/>
        <end position="449"/>
    </location>
</feature>
<accession>A0A0N5A5X9</accession>
<feature type="compositionally biased region" description="Basic residues" evidence="1">
    <location>
        <begin position="417"/>
        <end position="427"/>
    </location>
</feature>
<evidence type="ECO:0000313" key="3">
    <source>
        <dbReference type="WBParaSite" id="PTRK_0001717800.1"/>
    </source>
</evidence>